<reference evidence="1 2" key="2">
    <citation type="journal article" date="2024" name="Int. J. Syst. Evol. Microbiol.">
        <title>Promethearchaeum syntrophicum gen. nov., sp. nov., an anaerobic, obligately syntrophic archaeon, the first isolate of the lineage 'Asgard' archaea, and proposal of the new archaeal phylum Promethearchaeota phyl. nov. and kingdom Promethearchaeati regn. nov.</title>
        <authorList>
            <person name="Imachi H."/>
            <person name="Nobu M.K."/>
            <person name="Kato S."/>
            <person name="Takaki Y."/>
            <person name="Miyazaki M."/>
            <person name="Miyata M."/>
            <person name="Ogawara M."/>
            <person name="Saito Y."/>
            <person name="Sakai S."/>
            <person name="Tahara Y.O."/>
            <person name="Takano Y."/>
            <person name="Tasumi E."/>
            <person name="Uematsu K."/>
            <person name="Yoshimura T."/>
            <person name="Itoh T."/>
            <person name="Ohkuma M."/>
            <person name="Takai K."/>
        </authorList>
    </citation>
    <scope>NUCLEOTIDE SEQUENCE [LARGE SCALE GENOMIC DNA]</scope>
    <source>
        <strain evidence="1 2">MK-D1</strain>
    </source>
</reference>
<organism evidence="1 2">
    <name type="scientific">Promethearchaeum syntrophicum</name>
    <dbReference type="NCBI Taxonomy" id="2594042"/>
    <lineage>
        <taxon>Archaea</taxon>
        <taxon>Promethearchaeati</taxon>
        <taxon>Promethearchaeota</taxon>
        <taxon>Promethearchaeia</taxon>
        <taxon>Promethearchaeales</taxon>
        <taxon>Promethearchaeaceae</taxon>
        <taxon>Promethearchaeum</taxon>
    </lineage>
</organism>
<dbReference type="GeneID" id="41331374"/>
<dbReference type="RefSeq" id="WP_147664458.1">
    <property type="nucleotide sequence ID" value="NZ_CP042905.2"/>
</dbReference>
<dbReference type="Proteomes" id="UP000321408">
    <property type="component" value="Chromosome"/>
</dbReference>
<gene>
    <name evidence="1" type="ORF">DSAG12_03404</name>
</gene>
<dbReference type="EMBL" id="CP042905">
    <property type="protein sequence ID" value="QEE17567.1"/>
    <property type="molecule type" value="Genomic_DNA"/>
</dbReference>
<sequence length="107" mass="12780">MEGSVNKFISHEYRLKEFNKMVELISEKGRISPELARKYTEQALINYNKQNDVLTLFTASPNMRLNEIKKIESTIRDFLRPIIFSEKKLNRTMNIIENSLETMYRLY</sequence>
<evidence type="ECO:0000313" key="1">
    <source>
        <dbReference type="EMBL" id="QEE17567.1"/>
    </source>
</evidence>
<keyword evidence="2" id="KW-1185">Reference proteome</keyword>
<name>A0A5B9DFS4_9ARCH</name>
<accession>A0A5B9DFS4</accession>
<dbReference type="AlphaFoldDB" id="A0A5B9DFS4"/>
<reference evidence="1 2" key="1">
    <citation type="journal article" date="2020" name="Nature">
        <title>Isolation of an archaeon at the prokaryote-eukaryote interface.</title>
        <authorList>
            <person name="Imachi H."/>
            <person name="Nobu M.K."/>
            <person name="Nakahara N."/>
            <person name="Morono Y."/>
            <person name="Ogawara M."/>
            <person name="Takaki Y."/>
            <person name="Takano Y."/>
            <person name="Uematsu K."/>
            <person name="Ikuta T."/>
            <person name="Ito M."/>
            <person name="Matsui Y."/>
            <person name="Miyazaki M."/>
            <person name="Murata K."/>
            <person name="Saito Y."/>
            <person name="Sakai S."/>
            <person name="Song C."/>
            <person name="Tasumi E."/>
            <person name="Yamanaka Y."/>
            <person name="Yamaguchi T."/>
            <person name="Kamagata Y."/>
            <person name="Tamaki H."/>
            <person name="Takai K."/>
        </authorList>
    </citation>
    <scope>NUCLEOTIDE SEQUENCE [LARGE SCALE GENOMIC DNA]</scope>
    <source>
        <strain evidence="1 2">MK-D1</strain>
    </source>
</reference>
<proteinExistence type="predicted"/>
<evidence type="ECO:0000313" key="2">
    <source>
        <dbReference type="Proteomes" id="UP000321408"/>
    </source>
</evidence>
<protein>
    <submittedName>
        <fullName evidence="1">Uncharacterized protein</fullName>
    </submittedName>
</protein>
<dbReference type="KEGG" id="psyt:DSAG12_03404"/>